<feature type="compositionally biased region" description="Polar residues" evidence="1">
    <location>
        <begin position="9"/>
        <end position="18"/>
    </location>
</feature>
<organism evidence="2 3">
    <name type="scientific">Rhamnella rubrinervis</name>
    <dbReference type="NCBI Taxonomy" id="2594499"/>
    <lineage>
        <taxon>Eukaryota</taxon>
        <taxon>Viridiplantae</taxon>
        <taxon>Streptophyta</taxon>
        <taxon>Embryophyta</taxon>
        <taxon>Tracheophyta</taxon>
        <taxon>Spermatophyta</taxon>
        <taxon>Magnoliopsida</taxon>
        <taxon>eudicotyledons</taxon>
        <taxon>Gunneridae</taxon>
        <taxon>Pentapetalae</taxon>
        <taxon>rosids</taxon>
        <taxon>fabids</taxon>
        <taxon>Rosales</taxon>
        <taxon>Rhamnaceae</taxon>
        <taxon>rhamnoid group</taxon>
        <taxon>Rhamneae</taxon>
        <taxon>Rhamnella</taxon>
    </lineage>
</organism>
<feature type="region of interest" description="Disordered" evidence="1">
    <location>
        <begin position="153"/>
        <end position="197"/>
    </location>
</feature>
<dbReference type="AlphaFoldDB" id="A0A8K0GSM3"/>
<name>A0A8K0GSM3_9ROSA</name>
<dbReference type="EMBL" id="VOIH02000010">
    <property type="protein sequence ID" value="KAF3435493.1"/>
    <property type="molecule type" value="Genomic_DNA"/>
</dbReference>
<keyword evidence="3" id="KW-1185">Reference proteome</keyword>
<feature type="region of interest" description="Disordered" evidence="1">
    <location>
        <begin position="1"/>
        <end position="20"/>
    </location>
</feature>
<proteinExistence type="predicted"/>
<protein>
    <submittedName>
        <fullName evidence="2">Uncharacterized protein</fullName>
    </submittedName>
</protein>
<dbReference type="Proteomes" id="UP000796880">
    <property type="component" value="Unassembled WGS sequence"/>
</dbReference>
<feature type="region of interest" description="Disordered" evidence="1">
    <location>
        <begin position="238"/>
        <end position="266"/>
    </location>
</feature>
<evidence type="ECO:0000313" key="2">
    <source>
        <dbReference type="EMBL" id="KAF3435493.1"/>
    </source>
</evidence>
<accession>A0A8K0GSM3</accession>
<evidence type="ECO:0000256" key="1">
    <source>
        <dbReference type="SAM" id="MobiDB-lite"/>
    </source>
</evidence>
<comment type="caution">
    <text evidence="2">The sequence shown here is derived from an EMBL/GenBank/DDBJ whole genome shotgun (WGS) entry which is preliminary data.</text>
</comment>
<sequence>MPLLHGTVPAQSPSSGIPSFSVALKTRPTAAHVARTSRKITSPTKKPGKRYSPYKGIGFSGKKPAVSEDDALLDVAITETYSTLLKGPRRGDKSPLEPRLSQPVTLNDNIPRRNRTAALAASRLATFENIVGNLVQSVEQVLKCLPQGAIQRLQDPPAPPKAGAPNTYQVTHSGQAGSNRQEWKVPQGASSHVGGNNREDQNILLEEGSHQEAKRATVWSILEEVMDEMREKATDKVLREGAALKGGGRNPTTEESALRHSSCGLL</sequence>
<evidence type="ECO:0000313" key="3">
    <source>
        <dbReference type="Proteomes" id="UP000796880"/>
    </source>
</evidence>
<gene>
    <name evidence="2" type="ORF">FNV43_RR22582</name>
</gene>
<feature type="region of interest" description="Disordered" evidence="1">
    <location>
        <begin position="85"/>
        <end position="107"/>
    </location>
</feature>
<feature type="region of interest" description="Disordered" evidence="1">
    <location>
        <begin position="34"/>
        <end position="56"/>
    </location>
</feature>
<reference evidence="2" key="1">
    <citation type="submission" date="2020-03" db="EMBL/GenBank/DDBJ databases">
        <title>A high-quality chromosome-level genome assembly of a woody plant with both climbing and erect habits, Rhamnella rubrinervis.</title>
        <authorList>
            <person name="Lu Z."/>
            <person name="Yang Y."/>
            <person name="Zhu X."/>
            <person name="Sun Y."/>
        </authorList>
    </citation>
    <scope>NUCLEOTIDE SEQUENCE</scope>
    <source>
        <strain evidence="2">BYM</strain>
        <tissue evidence="2">Leaf</tissue>
    </source>
</reference>
<feature type="compositionally biased region" description="Polar residues" evidence="1">
    <location>
        <begin position="166"/>
        <end position="180"/>
    </location>
</feature>